<dbReference type="AlphaFoldDB" id="A0A2M9Z6S6"/>
<sequence length="138" mass="15919">MRFTEQEHIDGFAKAFIEKSYRDRFSQIKSSKRVRDKVRVKLSHFNHFIDEKIHRVAGDLQNLESIYKLLINSLPHVPDEGYIVSENSEIDGKFYPLAECLVKVDGRGLSSIISIVPGKLAYYEGEDMGERCILKENI</sequence>
<gene>
    <name evidence="1" type="ORF">CH371_19785</name>
</gene>
<reference evidence="1 2" key="1">
    <citation type="submission" date="2017-07" db="EMBL/GenBank/DDBJ databases">
        <title>Leptospira spp. isolated from tropical soils.</title>
        <authorList>
            <person name="Thibeaux R."/>
            <person name="Iraola G."/>
            <person name="Ferres I."/>
            <person name="Bierque E."/>
            <person name="Girault D."/>
            <person name="Soupe-Gilbert M.-E."/>
            <person name="Picardeau M."/>
            <person name="Goarant C."/>
        </authorList>
    </citation>
    <scope>NUCLEOTIDE SEQUENCE [LARGE SCALE GENOMIC DNA]</scope>
    <source>
        <strain evidence="1 2">FH2-C-A2</strain>
    </source>
</reference>
<accession>A0A2M9Z6S6</accession>
<protein>
    <submittedName>
        <fullName evidence="1">Uncharacterized protein</fullName>
    </submittedName>
</protein>
<organism evidence="1 2">
    <name type="scientific">Leptospira wolffii</name>
    <dbReference type="NCBI Taxonomy" id="409998"/>
    <lineage>
        <taxon>Bacteria</taxon>
        <taxon>Pseudomonadati</taxon>
        <taxon>Spirochaetota</taxon>
        <taxon>Spirochaetia</taxon>
        <taxon>Leptospirales</taxon>
        <taxon>Leptospiraceae</taxon>
        <taxon>Leptospira</taxon>
    </lineage>
</organism>
<name>A0A2M9Z6S6_9LEPT</name>
<dbReference type="EMBL" id="NPDT01000013">
    <property type="protein sequence ID" value="PJZ64108.1"/>
    <property type="molecule type" value="Genomic_DNA"/>
</dbReference>
<dbReference type="Proteomes" id="UP000231912">
    <property type="component" value="Unassembled WGS sequence"/>
</dbReference>
<dbReference type="RefSeq" id="WP_100760401.1">
    <property type="nucleotide sequence ID" value="NZ_NPDT01000013.1"/>
</dbReference>
<comment type="caution">
    <text evidence="1">The sequence shown here is derived from an EMBL/GenBank/DDBJ whole genome shotgun (WGS) entry which is preliminary data.</text>
</comment>
<evidence type="ECO:0000313" key="2">
    <source>
        <dbReference type="Proteomes" id="UP000231912"/>
    </source>
</evidence>
<proteinExistence type="predicted"/>
<evidence type="ECO:0000313" key="1">
    <source>
        <dbReference type="EMBL" id="PJZ64108.1"/>
    </source>
</evidence>